<reference evidence="13" key="1">
    <citation type="submission" date="2022-10" db="EMBL/GenBank/DDBJ databases">
        <title>Luteolibacter sp. GHJ8, whole genome shotgun sequencing project.</title>
        <authorList>
            <person name="Zhao G."/>
            <person name="Shen L."/>
        </authorList>
    </citation>
    <scope>NUCLEOTIDE SEQUENCE</scope>
    <source>
        <strain evidence="13">GHJ8</strain>
    </source>
</reference>
<dbReference type="EC" id="1.1.1.169" evidence="3 9"/>
<evidence type="ECO:0000256" key="6">
    <source>
        <dbReference type="ARBA" id="ARBA00023002"/>
    </source>
</evidence>
<evidence type="ECO:0000256" key="4">
    <source>
        <dbReference type="ARBA" id="ARBA00019465"/>
    </source>
</evidence>
<accession>A0ABT3GAH3</accession>
<dbReference type="EMBL" id="JAPDDR010000019">
    <property type="protein sequence ID" value="MCW1916825.1"/>
    <property type="molecule type" value="Genomic_DNA"/>
</dbReference>
<comment type="function">
    <text evidence="9">Catalyzes the NADPH-dependent reduction of ketopantoate into pantoic acid.</text>
</comment>
<evidence type="ECO:0000313" key="13">
    <source>
        <dbReference type="EMBL" id="MCW1916825.1"/>
    </source>
</evidence>
<proteinExistence type="inferred from homology"/>
<dbReference type="SUPFAM" id="SSF51735">
    <property type="entry name" value="NAD(P)-binding Rossmann-fold domains"/>
    <property type="match status" value="1"/>
</dbReference>
<evidence type="ECO:0000313" key="14">
    <source>
        <dbReference type="Proteomes" id="UP001165653"/>
    </source>
</evidence>
<evidence type="ECO:0000259" key="11">
    <source>
        <dbReference type="Pfam" id="PF02558"/>
    </source>
</evidence>
<evidence type="ECO:0000256" key="3">
    <source>
        <dbReference type="ARBA" id="ARBA00013014"/>
    </source>
</evidence>
<feature type="domain" description="Ketopantoate reductase N-terminal" evidence="11">
    <location>
        <begin position="16"/>
        <end position="162"/>
    </location>
</feature>
<evidence type="ECO:0000256" key="1">
    <source>
        <dbReference type="ARBA" id="ARBA00004994"/>
    </source>
</evidence>
<dbReference type="InterPro" id="IPR036291">
    <property type="entry name" value="NAD(P)-bd_dom_sf"/>
</dbReference>
<evidence type="ECO:0000256" key="5">
    <source>
        <dbReference type="ARBA" id="ARBA00022857"/>
    </source>
</evidence>
<name>A0ABT3GAH3_9BACT</name>
<dbReference type="InterPro" id="IPR013328">
    <property type="entry name" value="6PGD_dom2"/>
</dbReference>
<keyword evidence="10" id="KW-0812">Transmembrane</keyword>
<comment type="catalytic activity">
    <reaction evidence="8 9">
        <text>(R)-pantoate + NADP(+) = 2-dehydropantoate + NADPH + H(+)</text>
        <dbReference type="Rhea" id="RHEA:16233"/>
        <dbReference type="ChEBI" id="CHEBI:11561"/>
        <dbReference type="ChEBI" id="CHEBI:15378"/>
        <dbReference type="ChEBI" id="CHEBI:15980"/>
        <dbReference type="ChEBI" id="CHEBI:57783"/>
        <dbReference type="ChEBI" id="CHEBI:58349"/>
        <dbReference type="EC" id="1.1.1.169"/>
    </reaction>
</comment>
<keyword evidence="6 9" id="KW-0560">Oxidoreductase</keyword>
<evidence type="ECO:0000256" key="2">
    <source>
        <dbReference type="ARBA" id="ARBA00007870"/>
    </source>
</evidence>
<feature type="transmembrane region" description="Helical" evidence="10">
    <location>
        <begin position="12"/>
        <end position="30"/>
    </location>
</feature>
<gene>
    <name evidence="13" type="ORF">OJ996_24770</name>
</gene>
<evidence type="ECO:0000256" key="9">
    <source>
        <dbReference type="RuleBase" id="RU362068"/>
    </source>
</evidence>
<organism evidence="13 14">
    <name type="scientific">Luteolibacter rhizosphaerae</name>
    <dbReference type="NCBI Taxonomy" id="2989719"/>
    <lineage>
        <taxon>Bacteria</taxon>
        <taxon>Pseudomonadati</taxon>
        <taxon>Verrucomicrobiota</taxon>
        <taxon>Verrucomicrobiia</taxon>
        <taxon>Verrucomicrobiales</taxon>
        <taxon>Verrucomicrobiaceae</taxon>
        <taxon>Luteolibacter</taxon>
    </lineage>
</organism>
<dbReference type="Gene3D" id="1.10.1040.10">
    <property type="entry name" value="N-(1-d-carboxylethyl)-l-norvaline Dehydrogenase, domain 2"/>
    <property type="match status" value="1"/>
</dbReference>
<dbReference type="PANTHER" id="PTHR21708:SF26">
    <property type="entry name" value="2-DEHYDROPANTOATE 2-REDUCTASE"/>
    <property type="match status" value="1"/>
</dbReference>
<evidence type="ECO:0000256" key="8">
    <source>
        <dbReference type="ARBA" id="ARBA00048793"/>
    </source>
</evidence>
<sequence>MLPAYTSGVSWTFGSVAIVGAGAVGLYYGARLAEAGGDVRFLLRSDYDAVQADGIRLESVAGDLHLEKVQAFRTPEEIGPVDLVIIAWKATSNHLLAEVLPPLLHADTQVMTLQNGLGNCERIAEIAGAERVLGALCFVCLNRLSPGLVSHTAGGRISVGEYVNDGGGRAEEIARRFIEAKVPADAAASLAEAQWKKLVWNIPFNGLAIAEGGVTTDVLLQTPGVEDEIRALMTEVVAAGRAQELVLEDALIDFNIERTRPMGPYRPSSMIDYVEGREVEYEAIWAEPLRRAQAAGVEVPHMERLAERIRERIGLEI</sequence>
<dbReference type="Proteomes" id="UP001165653">
    <property type="component" value="Unassembled WGS sequence"/>
</dbReference>
<keyword evidence="14" id="KW-1185">Reference proteome</keyword>
<dbReference type="InterPro" id="IPR051402">
    <property type="entry name" value="KPR-Related"/>
</dbReference>
<evidence type="ECO:0000259" key="12">
    <source>
        <dbReference type="Pfam" id="PF08546"/>
    </source>
</evidence>
<feature type="domain" description="Ketopantoate reductase C-terminal" evidence="12">
    <location>
        <begin position="191"/>
        <end position="311"/>
    </location>
</feature>
<dbReference type="InterPro" id="IPR013332">
    <property type="entry name" value="KPR_N"/>
</dbReference>
<dbReference type="InterPro" id="IPR003710">
    <property type="entry name" value="ApbA"/>
</dbReference>
<protein>
    <recommendedName>
        <fullName evidence="4 9">2-dehydropantoate 2-reductase</fullName>
        <ecNumber evidence="3 9">1.1.1.169</ecNumber>
    </recommendedName>
    <alternativeName>
        <fullName evidence="7 9">Ketopantoate reductase</fullName>
    </alternativeName>
</protein>
<dbReference type="Pfam" id="PF08546">
    <property type="entry name" value="ApbA_C"/>
    <property type="match status" value="1"/>
</dbReference>
<dbReference type="Pfam" id="PF02558">
    <property type="entry name" value="ApbA"/>
    <property type="match status" value="1"/>
</dbReference>
<dbReference type="NCBIfam" id="TIGR00745">
    <property type="entry name" value="apbA_panE"/>
    <property type="match status" value="1"/>
</dbReference>
<dbReference type="Gene3D" id="3.40.50.720">
    <property type="entry name" value="NAD(P)-binding Rossmann-like Domain"/>
    <property type="match status" value="1"/>
</dbReference>
<evidence type="ECO:0000256" key="7">
    <source>
        <dbReference type="ARBA" id="ARBA00032024"/>
    </source>
</evidence>
<dbReference type="InterPro" id="IPR013752">
    <property type="entry name" value="KPA_reductase"/>
</dbReference>
<evidence type="ECO:0000256" key="10">
    <source>
        <dbReference type="SAM" id="Phobius"/>
    </source>
</evidence>
<comment type="pathway">
    <text evidence="1 9">Cofactor biosynthesis; (R)-pantothenate biosynthesis; (R)-pantoate from 3-methyl-2-oxobutanoate: step 2/2.</text>
</comment>
<comment type="caution">
    <text evidence="13">The sequence shown here is derived from an EMBL/GenBank/DDBJ whole genome shotgun (WGS) entry which is preliminary data.</text>
</comment>
<keyword evidence="10" id="KW-0472">Membrane</keyword>
<comment type="similarity">
    <text evidence="2 9">Belongs to the ketopantoate reductase family.</text>
</comment>
<keyword evidence="5 9" id="KW-0521">NADP</keyword>
<dbReference type="PANTHER" id="PTHR21708">
    <property type="entry name" value="PROBABLE 2-DEHYDROPANTOATE 2-REDUCTASE"/>
    <property type="match status" value="1"/>
</dbReference>
<dbReference type="GO" id="GO:0008677">
    <property type="term" value="F:2-dehydropantoate 2-reductase activity"/>
    <property type="evidence" value="ECO:0007669"/>
    <property type="project" value="UniProtKB-EC"/>
</dbReference>
<keyword evidence="9" id="KW-0566">Pantothenate biosynthesis</keyword>
<dbReference type="InterPro" id="IPR008927">
    <property type="entry name" value="6-PGluconate_DH-like_C_sf"/>
</dbReference>
<dbReference type="SUPFAM" id="SSF48179">
    <property type="entry name" value="6-phosphogluconate dehydrogenase C-terminal domain-like"/>
    <property type="match status" value="1"/>
</dbReference>
<keyword evidence="10" id="KW-1133">Transmembrane helix</keyword>